<comment type="caution">
    <text evidence="6">The sequence shown here is derived from an EMBL/GenBank/DDBJ whole genome shotgun (WGS) entry which is preliminary data.</text>
</comment>
<proteinExistence type="predicted"/>
<sequence>MNLLLTSNRLSPVQFRLSQVLRILAAIILFQSLFYKFGAHPDSVALFSILDLEPWGRIGLGTIELLVVALLIIPKTQLIGSFLGIGIMSGAILTHLFVIGIVFREDGGRLFSLALLCWSCCLINFLLFYKLFRPH</sequence>
<evidence type="ECO:0000256" key="4">
    <source>
        <dbReference type="ARBA" id="ARBA00023136"/>
    </source>
</evidence>
<dbReference type="OrthoDB" id="8161897at2"/>
<evidence type="ECO:0000256" key="1">
    <source>
        <dbReference type="ARBA" id="ARBA00004141"/>
    </source>
</evidence>
<evidence type="ECO:0000313" key="7">
    <source>
        <dbReference type="Proteomes" id="UP000248917"/>
    </source>
</evidence>
<dbReference type="RefSeq" id="WP_111390885.1">
    <property type="nucleotide sequence ID" value="NZ_JBKBOX010000026.1"/>
</dbReference>
<keyword evidence="2 5" id="KW-0812">Transmembrane</keyword>
<feature type="transmembrane region" description="Helical" evidence="5">
    <location>
        <begin position="58"/>
        <end position="74"/>
    </location>
</feature>
<evidence type="ECO:0000313" key="6">
    <source>
        <dbReference type="EMBL" id="PZV87194.1"/>
    </source>
</evidence>
<organism evidence="6 7">
    <name type="scientific">Algoriphagus aquaeductus</name>
    <dbReference type="NCBI Taxonomy" id="475299"/>
    <lineage>
        <taxon>Bacteria</taxon>
        <taxon>Pseudomonadati</taxon>
        <taxon>Bacteroidota</taxon>
        <taxon>Cytophagia</taxon>
        <taxon>Cytophagales</taxon>
        <taxon>Cyclobacteriaceae</taxon>
        <taxon>Algoriphagus</taxon>
    </lineage>
</organism>
<name>A0A326RYR5_9BACT</name>
<evidence type="ECO:0000256" key="5">
    <source>
        <dbReference type="SAM" id="Phobius"/>
    </source>
</evidence>
<reference evidence="6 7" key="1">
    <citation type="submission" date="2018-06" db="EMBL/GenBank/DDBJ databases">
        <title>Genomic Encyclopedia of Archaeal and Bacterial Type Strains, Phase II (KMG-II): from individual species to whole genera.</title>
        <authorList>
            <person name="Goeker M."/>
        </authorList>
    </citation>
    <scope>NUCLEOTIDE SEQUENCE [LARGE SCALE GENOMIC DNA]</scope>
    <source>
        <strain evidence="6 7">T4</strain>
    </source>
</reference>
<keyword evidence="4 5" id="KW-0472">Membrane</keyword>
<dbReference type="InterPro" id="IPR032808">
    <property type="entry name" value="DoxX"/>
</dbReference>
<feature type="transmembrane region" description="Helical" evidence="5">
    <location>
        <begin position="20"/>
        <end position="38"/>
    </location>
</feature>
<dbReference type="EMBL" id="QKTX01000001">
    <property type="protein sequence ID" value="PZV87194.1"/>
    <property type="molecule type" value="Genomic_DNA"/>
</dbReference>
<gene>
    <name evidence="6" type="ORF">CLV31_10166</name>
</gene>
<dbReference type="AlphaFoldDB" id="A0A326RYR5"/>
<dbReference type="Pfam" id="PF13564">
    <property type="entry name" value="DoxX_2"/>
    <property type="match status" value="1"/>
</dbReference>
<evidence type="ECO:0000256" key="3">
    <source>
        <dbReference type="ARBA" id="ARBA00022989"/>
    </source>
</evidence>
<keyword evidence="7" id="KW-1185">Reference proteome</keyword>
<accession>A0A326RYR5</accession>
<dbReference type="Proteomes" id="UP000248917">
    <property type="component" value="Unassembled WGS sequence"/>
</dbReference>
<comment type="subcellular location">
    <subcellularLocation>
        <location evidence="1">Membrane</location>
        <topology evidence="1">Multi-pass membrane protein</topology>
    </subcellularLocation>
</comment>
<feature type="transmembrane region" description="Helical" evidence="5">
    <location>
        <begin position="81"/>
        <end position="103"/>
    </location>
</feature>
<protein>
    <submittedName>
        <fullName evidence="6">DoxX-like protein</fullName>
    </submittedName>
</protein>
<dbReference type="GO" id="GO:0016020">
    <property type="term" value="C:membrane"/>
    <property type="evidence" value="ECO:0007669"/>
    <property type="project" value="UniProtKB-SubCell"/>
</dbReference>
<feature type="transmembrane region" description="Helical" evidence="5">
    <location>
        <begin position="109"/>
        <end position="129"/>
    </location>
</feature>
<evidence type="ECO:0000256" key="2">
    <source>
        <dbReference type="ARBA" id="ARBA00022692"/>
    </source>
</evidence>
<keyword evidence="3 5" id="KW-1133">Transmembrane helix</keyword>